<organism evidence="1 2">
    <name type="scientific">Microcystis phage Mvi-JY20</name>
    <dbReference type="NCBI Taxonomy" id="3128146"/>
    <lineage>
        <taxon>Viruses</taxon>
        <taxon>Duplodnaviria</taxon>
        <taxon>Heunggongvirae</taxon>
        <taxon>Uroviricota</taxon>
        <taxon>Caudoviricetes</taxon>
    </lineage>
</organism>
<evidence type="ECO:0008006" key="3">
    <source>
        <dbReference type="Google" id="ProtNLM"/>
    </source>
</evidence>
<accession>A0AAX4QHN6</accession>
<name>A0AAX4QHN6_9CAUD</name>
<protein>
    <recommendedName>
        <fullName evidence="3">Tail fiber protein</fullName>
    </recommendedName>
</protein>
<dbReference type="EMBL" id="PP438412">
    <property type="protein sequence ID" value="XAI95486.1"/>
    <property type="molecule type" value="Genomic_DNA"/>
</dbReference>
<evidence type="ECO:0000313" key="2">
    <source>
        <dbReference type="Proteomes" id="UP001459105"/>
    </source>
</evidence>
<proteinExistence type="predicted"/>
<evidence type="ECO:0000313" key="1">
    <source>
        <dbReference type="EMBL" id="XAI95486.1"/>
    </source>
</evidence>
<dbReference type="Proteomes" id="UP001459105">
    <property type="component" value="Segment"/>
</dbReference>
<reference evidence="1" key="1">
    <citation type="submission" date="2024-03" db="EMBL/GenBank/DDBJ databases">
        <authorList>
            <person name="Lin W."/>
            <person name="Li D."/>
            <person name="Tong Y."/>
        </authorList>
    </citation>
    <scope>NUCLEOTIDE SEQUENCE</scope>
</reference>
<sequence length="277" mass="28960">MIRTLDELQDALANNASRILINKASIANQTATRFASLWRATGQPAQAAIPGTTPAVCTTSLLGAIQFTQQTAPITSYIGYLALASSVTGQGVEIHDRLAHMGGLVLNVTTPQTITGLDLNTLIISADRRGEANFSDIQWWLEVYADGGATASNATINVTYHDGSTGNLTALAVGGTLRAGNLFALTPLIPAADQGKYIRAINSVTLSASTTVAGNFGFTATRVRTSVVTDVANKQAVYTWDFLGIPEVPNDSCLFALMQCQTTATGTVLGTGKIAHG</sequence>